<dbReference type="RefSeq" id="WP_146251235.1">
    <property type="nucleotide sequence ID" value="NZ_QJKF01000009.1"/>
</dbReference>
<reference evidence="2 3" key="1">
    <citation type="submission" date="2018-05" db="EMBL/GenBank/DDBJ databases">
        <title>Genomic Encyclopedia of Type Strains, Phase IV (KMG-IV): sequencing the most valuable type-strain genomes for metagenomic binning, comparative biology and taxonomic classification.</title>
        <authorList>
            <person name="Goeker M."/>
        </authorList>
    </citation>
    <scope>NUCLEOTIDE SEQUENCE [LARGE SCALE GENOMIC DNA]</scope>
    <source>
        <strain evidence="2 3">DSM 44704</strain>
    </source>
</reference>
<evidence type="ECO:0000313" key="3">
    <source>
        <dbReference type="Proteomes" id="UP000247569"/>
    </source>
</evidence>
<feature type="transmembrane region" description="Helical" evidence="1">
    <location>
        <begin position="15"/>
        <end position="36"/>
    </location>
</feature>
<sequence length="139" mass="14859">MRTQSDVATLGRGAVRGLGVGALGALGVFATVALYFHDGGSKDHTSLEVGDCWDYSTRFEESVHVKPCSEPHYGEVILSAQWSGTTVRANFCEQQLSVILAKNRDVSPYSVPTNTILCAVTSTDHADTRIGGLTGKVDR</sequence>
<accession>A0A318JWF4</accession>
<dbReference type="OrthoDB" id="4569511at2"/>
<evidence type="ECO:0000256" key="1">
    <source>
        <dbReference type="SAM" id="Phobius"/>
    </source>
</evidence>
<organism evidence="2 3">
    <name type="scientific">Nocardia tenerifensis</name>
    <dbReference type="NCBI Taxonomy" id="228006"/>
    <lineage>
        <taxon>Bacteria</taxon>
        <taxon>Bacillati</taxon>
        <taxon>Actinomycetota</taxon>
        <taxon>Actinomycetes</taxon>
        <taxon>Mycobacteriales</taxon>
        <taxon>Nocardiaceae</taxon>
        <taxon>Nocardia</taxon>
    </lineage>
</organism>
<gene>
    <name evidence="2" type="ORF">DFR70_109120</name>
</gene>
<dbReference type="EMBL" id="QJKF01000009">
    <property type="protein sequence ID" value="PXX60929.1"/>
    <property type="molecule type" value="Genomic_DNA"/>
</dbReference>
<name>A0A318JWF4_9NOCA</name>
<protein>
    <submittedName>
        <fullName evidence="2">Uncharacterized protein</fullName>
    </submittedName>
</protein>
<keyword evidence="1" id="KW-0812">Transmembrane</keyword>
<keyword evidence="1" id="KW-0472">Membrane</keyword>
<evidence type="ECO:0000313" key="2">
    <source>
        <dbReference type="EMBL" id="PXX60929.1"/>
    </source>
</evidence>
<comment type="caution">
    <text evidence="2">The sequence shown here is derived from an EMBL/GenBank/DDBJ whole genome shotgun (WGS) entry which is preliminary data.</text>
</comment>
<keyword evidence="3" id="KW-1185">Reference proteome</keyword>
<keyword evidence="1" id="KW-1133">Transmembrane helix</keyword>
<proteinExistence type="predicted"/>
<dbReference type="Proteomes" id="UP000247569">
    <property type="component" value="Unassembled WGS sequence"/>
</dbReference>
<dbReference type="AlphaFoldDB" id="A0A318JWF4"/>